<comment type="caution">
    <text evidence="1">The sequence shown here is derived from an EMBL/GenBank/DDBJ whole genome shotgun (WGS) entry which is preliminary data.</text>
</comment>
<dbReference type="EMBL" id="BAAAUX010000013">
    <property type="protein sequence ID" value="GAA2790798.1"/>
    <property type="molecule type" value="Genomic_DNA"/>
</dbReference>
<dbReference type="Proteomes" id="UP001500979">
    <property type="component" value="Unassembled WGS sequence"/>
</dbReference>
<gene>
    <name evidence="1" type="ORF">GCM10010470_26850</name>
</gene>
<proteinExistence type="predicted"/>
<accession>A0ABN3VC74</accession>
<reference evidence="1 2" key="1">
    <citation type="journal article" date="2019" name="Int. J. Syst. Evol. Microbiol.">
        <title>The Global Catalogue of Microorganisms (GCM) 10K type strain sequencing project: providing services to taxonomists for standard genome sequencing and annotation.</title>
        <authorList>
            <consortium name="The Broad Institute Genomics Platform"/>
            <consortium name="The Broad Institute Genome Sequencing Center for Infectious Disease"/>
            <person name="Wu L."/>
            <person name="Ma J."/>
        </authorList>
    </citation>
    <scope>NUCLEOTIDE SEQUENCE [LARGE SCALE GENOMIC DNA]</scope>
    <source>
        <strain evidence="1 2">JCM 9383</strain>
    </source>
</reference>
<evidence type="ECO:0008006" key="3">
    <source>
        <dbReference type="Google" id="ProtNLM"/>
    </source>
</evidence>
<evidence type="ECO:0000313" key="1">
    <source>
        <dbReference type="EMBL" id="GAA2790798.1"/>
    </source>
</evidence>
<name>A0ABN3VC74_9PSEU</name>
<protein>
    <recommendedName>
        <fullName evidence="3">N-acetyltransferase</fullName>
    </recommendedName>
</protein>
<evidence type="ECO:0000313" key="2">
    <source>
        <dbReference type="Proteomes" id="UP001500979"/>
    </source>
</evidence>
<keyword evidence="2" id="KW-1185">Reference proteome</keyword>
<organism evidence="1 2">
    <name type="scientific">Saccharopolyspora taberi</name>
    <dbReference type="NCBI Taxonomy" id="60895"/>
    <lineage>
        <taxon>Bacteria</taxon>
        <taxon>Bacillati</taxon>
        <taxon>Actinomycetota</taxon>
        <taxon>Actinomycetes</taxon>
        <taxon>Pseudonocardiales</taxon>
        <taxon>Pseudonocardiaceae</taxon>
        <taxon>Saccharopolyspora</taxon>
    </lineage>
</organism>
<sequence length="155" mass="17620">MNALVAEDFAVPRELVTEHFRLEPLGERHNSADHAAWTTSIDHIRATPGFDGRSWPPEQGMSLADNLADLRRHADDFARRTGFTYTVIDRIIGDVIGCVYIHPDHEGGTGVVVRSWVRQDRAELDDVLHEVVREWLSARWPFPSVSYPGRDHARI</sequence>
<dbReference type="RefSeq" id="WP_344679958.1">
    <property type="nucleotide sequence ID" value="NZ_BAAAUX010000013.1"/>
</dbReference>